<name>A0A1D2LUD0_BROTH</name>
<dbReference type="KEGG" id="bths:CNY62_01070"/>
<keyword evidence="3" id="KW-0326">Glycosidase</keyword>
<dbReference type="PANTHER" id="PTHR10357">
    <property type="entry name" value="ALPHA-AMYLASE FAMILY MEMBER"/>
    <property type="match status" value="1"/>
</dbReference>
<reference evidence="7 8" key="1">
    <citation type="submission" date="2017-09" db="EMBL/GenBank/DDBJ databases">
        <title>Complete Genome Sequences of Two Strains of the Meat Spoilage Bacterium Brochothrix thermosphacta Isolated from Ground Chicken.</title>
        <authorList>
            <person name="Paoli G.C."/>
            <person name="Wijey C."/>
            <person name="Chen C.-Y."/>
            <person name="Nguyen L."/>
            <person name="Yan X."/>
            <person name="Irwin P.L."/>
        </authorList>
    </citation>
    <scope>NUCLEOTIDE SEQUENCE [LARGE SCALE GENOMIC DNA]</scope>
    <source>
        <strain evidence="7 8">BI</strain>
    </source>
</reference>
<dbReference type="Proteomes" id="UP000243591">
    <property type="component" value="Chromosome"/>
</dbReference>
<dbReference type="EMBL" id="CP023483">
    <property type="protein sequence ID" value="ATF25083.1"/>
    <property type="molecule type" value="Genomic_DNA"/>
</dbReference>
<accession>A0A1D2LUD0</accession>
<proteinExistence type="inferred from homology"/>
<dbReference type="InterPro" id="IPR045857">
    <property type="entry name" value="O16G_dom_2"/>
</dbReference>
<dbReference type="FunFam" id="3.20.20.80:FF:000064">
    <property type="entry name" value="Oligo-1,6-glucosidase"/>
    <property type="match status" value="2"/>
</dbReference>
<dbReference type="SUPFAM" id="SSF51445">
    <property type="entry name" value="(Trans)glycosidases"/>
    <property type="match status" value="1"/>
</dbReference>
<feature type="domain" description="Glycosyl hydrolase family 13 catalytic" evidence="6">
    <location>
        <begin position="11"/>
        <end position="419"/>
    </location>
</feature>
<dbReference type="GO" id="GO:0004574">
    <property type="term" value="F:oligo-1,6-glucosidase activity"/>
    <property type="evidence" value="ECO:0007669"/>
    <property type="project" value="UniProtKB-EC"/>
</dbReference>
<dbReference type="InterPro" id="IPR013780">
    <property type="entry name" value="Glyco_hydro_b"/>
</dbReference>
<gene>
    <name evidence="7" type="ORF">CNY62_01070</name>
</gene>
<evidence type="ECO:0000256" key="4">
    <source>
        <dbReference type="ARBA" id="ARBA00036217"/>
    </source>
</evidence>
<evidence type="ECO:0000313" key="8">
    <source>
        <dbReference type="Proteomes" id="UP000243591"/>
    </source>
</evidence>
<dbReference type="Gene3D" id="3.90.400.10">
    <property type="entry name" value="Oligo-1,6-glucosidase, Domain 2"/>
    <property type="match status" value="1"/>
</dbReference>
<keyword evidence="2" id="KW-0378">Hydrolase</keyword>
<dbReference type="RefSeq" id="WP_069133579.1">
    <property type="nucleotide sequence ID" value="NZ_CP023483.1"/>
</dbReference>
<evidence type="ECO:0000256" key="2">
    <source>
        <dbReference type="ARBA" id="ARBA00022801"/>
    </source>
</evidence>
<dbReference type="Pfam" id="PF00128">
    <property type="entry name" value="Alpha-amylase"/>
    <property type="match status" value="1"/>
</dbReference>
<dbReference type="EC" id="3.2.1.10" evidence="5"/>
<dbReference type="InterPro" id="IPR017853">
    <property type="entry name" value="GH"/>
</dbReference>
<keyword evidence="8" id="KW-1185">Reference proteome</keyword>
<evidence type="ECO:0000256" key="3">
    <source>
        <dbReference type="ARBA" id="ARBA00023295"/>
    </source>
</evidence>
<dbReference type="CDD" id="cd11333">
    <property type="entry name" value="AmyAc_SI_OligoGlu_DGase"/>
    <property type="match status" value="1"/>
</dbReference>
<dbReference type="Gene3D" id="3.20.20.80">
    <property type="entry name" value="Glycosidases"/>
    <property type="match status" value="1"/>
</dbReference>
<comment type="catalytic activity">
    <reaction evidence="4">
        <text>Hydrolysis of (1-&gt;6)-alpha-D-glucosidic linkages in some oligosaccharides produced from starch and glycogen by alpha-amylase, and in isomaltose.</text>
        <dbReference type="EC" id="3.2.1.10"/>
    </reaction>
</comment>
<comment type="similarity">
    <text evidence="1">Belongs to the glycosyl hydrolase 13 family.</text>
</comment>
<dbReference type="InterPro" id="IPR006047">
    <property type="entry name" value="GH13_cat_dom"/>
</dbReference>
<dbReference type="NCBIfam" id="NF008183">
    <property type="entry name" value="PRK10933.1"/>
    <property type="match status" value="1"/>
</dbReference>
<dbReference type="SMART" id="SM00642">
    <property type="entry name" value="Aamy"/>
    <property type="match status" value="1"/>
</dbReference>
<dbReference type="GO" id="GO:0009313">
    <property type="term" value="P:oligosaccharide catabolic process"/>
    <property type="evidence" value="ECO:0007669"/>
    <property type="project" value="TreeGrafter"/>
</dbReference>
<evidence type="ECO:0000313" key="7">
    <source>
        <dbReference type="EMBL" id="ATF25083.1"/>
    </source>
</evidence>
<sequence length="558" mass="64430">MEWWKDAVIYQIYPRSFKDSTGNGFGDLRGVIEKLDYLESLGVDGLWLSPIFESPQKDNGYDISDYRKIDPRFGTNEDMYELIEKAHAKGMKIIMDLVANHSSDQHRWFQESKKSKDNPYRDYYIWKDAQADGSPPNNWGSIFSGGAWEWDETTEQYYLHYFLKEQPDLNWENPKLREEIYDLMRFWMAKGVDGWRMDVIGAISKDQSFPAYDSDEQYVVGENHSNGPRLHEFIQEMNREVLAPFNAMTVGEGNGSDIESAKLFTDPERNELNMIFTFTHMGVDERPTAQLGKWGMKPFDLVELKADLALWQTALNERFWNTLYFENHDQARVVSRWGNDTTYHHQSATAFATVLHGLKGTPFVYQGEEIGMVNSSFPIEDYDDVEIHNAYKDLVQERQLLSEADFMAAVETKGRDNARTPMQWDATANAGFTTGTPWLKVNPRFEEINVEKAVADKGSIFHYYQKLIALRHNEELFRTGEFELTNSEDPRLFTYTRTLGDEQLIIVANMSAENYQPLPLLSTEKATGELLISNYADTPAIDVISVLRPYEAAIYKVK</sequence>
<dbReference type="SUPFAM" id="SSF51011">
    <property type="entry name" value="Glycosyl hydrolase domain"/>
    <property type="match status" value="1"/>
</dbReference>
<organism evidence="7 8">
    <name type="scientific">Brochothrix thermosphacta</name>
    <name type="common">Microbacterium thermosphactum</name>
    <dbReference type="NCBI Taxonomy" id="2756"/>
    <lineage>
        <taxon>Bacteria</taxon>
        <taxon>Bacillati</taxon>
        <taxon>Bacillota</taxon>
        <taxon>Bacilli</taxon>
        <taxon>Bacillales</taxon>
        <taxon>Listeriaceae</taxon>
        <taxon>Brochothrix</taxon>
    </lineage>
</organism>
<dbReference type="GO" id="GO:0004556">
    <property type="term" value="F:alpha-amylase activity"/>
    <property type="evidence" value="ECO:0007669"/>
    <property type="project" value="TreeGrafter"/>
</dbReference>
<evidence type="ECO:0000256" key="5">
    <source>
        <dbReference type="ARBA" id="ARBA00038939"/>
    </source>
</evidence>
<dbReference type="AlphaFoldDB" id="A0A1D2LUD0"/>
<dbReference type="STRING" id="2756.BFR44_02445"/>
<dbReference type="Gene3D" id="2.60.40.1180">
    <property type="entry name" value="Golgi alpha-mannosidase II"/>
    <property type="match status" value="1"/>
</dbReference>
<evidence type="ECO:0000256" key="1">
    <source>
        <dbReference type="ARBA" id="ARBA00008061"/>
    </source>
</evidence>
<protein>
    <recommendedName>
        <fullName evidence="5">oligo-1,6-glucosidase</fullName>
        <ecNumber evidence="5">3.2.1.10</ecNumber>
    </recommendedName>
</protein>
<evidence type="ECO:0000259" key="6">
    <source>
        <dbReference type="SMART" id="SM00642"/>
    </source>
</evidence>
<dbReference type="PANTHER" id="PTHR10357:SF184">
    <property type="entry name" value="OLIGO-1,6-GLUCOSIDASE 1"/>
    <property type="match status" value="1"/>
</dbReference>
<dbReference type="FunFam" id="3.90.400.10:FF:000002">
    <property type="entry name" value="Sucrose isomerase"/>
    <property type="match status" value="1"/>
</dbReference>